<dbReference type="AlphaFoldDB" id="A0A9X9S3W6"/>
<keyword evidence="1" id="KW-0472">Membrane</keyword>
<accession>A0A9X9S3W6</accession>
<dbReference type="RefSeq" id="WP_268186692.1">
    <property type="nucleotide sequence ID" value="NZ_CP113361.1"/>
</dbReference>
<name>A0A9X9S3W6_METOG</name>
<evidence type="ECO:0000256" key="1">
    <source>
        <dbReference type="SAM" id="Phobius"/>
    </source>
</evidence>
<feature type="transmembrane region" description="Helical" evidence="1">
    <location>
        <begin position="6"/>
        <end position="24"/>
    </location>
</feature>
<dbReference type="GeneID" id="76833614"/>
<dbReference type="EMBL" id="CP113361">
    <property type="protein sequence ID" value="WAI01459.1"/>
    <property type="molecule type" value="Genomic_DNA"/>
</dbReference>
<keyword evidence="3" id="KW-1185">Reference proteome</keyword>
<sequence length="127" mass="14627">MKKIVAGFLIITFFCGMLVGYFMVPYNDLPKTDWPTECPEEITFQIAYEVALHNPEVVELISNKSIRTVTVSKLYDNYRDMNYTQIVFQPQDPNPDDRMTGSKIIVLINDSCMVYSAYETYPSYIPG</sequence>
<keyword evidence="1" id="KW-0812">Transmembrane</keyword>
<proteinExistence type="predicted"/>
<keyword evidence="1" id="KW-1133">Transmembrane helix</keyword>
<dbReference type="KEGG" id="mou:OU421_00890"/>
<evidence type="ECO:0000313" key="3">
    <source>
        <dbReference type="Proteomes" id="UP001163096"/>
    </source>
</evidence>
<protein>
    <submittedName>
        <fullName evidence="2">Uncharacterized protein</fullName>
    </submittedName>
</protein>
<gene>
    <name evidence="2" type="ORF">OU421_00890</name>
</gene>
<organism evidence="2 3">
    <name type="scientific">Methanogenium organophilum</name>
    <dbReference type="NCBI Taxonomy" id="2199"/>
    <lineage>
        <taxon>Archaea</taxon>
        <taxon>Methanobacteriati</taxon>
        <taxon>Methanobacteriota</taxon>
        <taxon>Stenosarchaea group</taxon>
        <taxon>Methanomicrobia</taxon>
        <taxon>Methanomicrobiales</taxon>
        <taxon>Methanomicrobiaceae</taxon>
        <taxon>Methanogenium</taxon>
    </lineage>
</organism>
<dbReference type="Proteomes" id="UP001163096">
    <property type="component" value="Chromosome"/>
</dbReference>
<reference evidence="2" key="1">
    <citation type="submission" date="2022-11" db="EMBL/GenBank/DDBJ databases">
        <title>Complete genome sequence of Methanogenium organophilum DSM 3596.</title>
        <authorList>
            <person name="Chen S.-C."/>
            <person name="Lai S.-J."/>
            <person name="You Y.-T."/>
        </authorList>
    </citation>
    <scope>NUCLEOTIDE SEQUENCE</scope>
    <source>
        <strain evidence="2">DSM 3596</strain>
    </source>
</reference>
<evidence type="ECO:0000313" key="2">
    <source>
        <dbReference type="EMBL" id="WAI01459.1"/>
    </source>
</evidence>